<dbReference type="EMBL" id="JBEPLW010000009">
    <property type="protein sequence ID" value="MET3575585.1"/>
    <property type="molecule type" value="Genomic_DNA"/>
</dbReference>
<evidence type="ECO:0000256" key="4">
    <source>
        <dbReference type="SAM" id="MobiDB-lite"/>
    </source>
</evidence>
<dbReference type="InterPro" id="IPR001424">
    <property type="entry name" value="SOD_Cu_Zn_dom"/>
</dbReference>
<comment type="similarity">
    <text evidence="1 3">Belongs to the Cu-Zn superoxide dismutase family.</text>
</comment>
<evidence type="ECO:0000313" key="8">
    <source>
        <dbReference type="Proteomes" id="UP001549099"/>
    </source>
</evidence>
<dbReference type="EC" id="1.15.1.1" evidence="3"/>
<dbReference type="InterPro" id="IPR018152">
    <property type="entry name" value="SOD_Cu/Zn_BS"/>
</dbReference>
<evidence type="ECO:0000256" key="1">
    <source>
        <dbReference type="ARBA" id="ARBA00010457"/>
    </source>
</evidence>
<dbReference type="CDD" id="cd00305">
    <property type="entry name" value="Cu-Zn_Superoxide_Dismutase"/>
    <property type="match status" value="1"/>
</dbReference>
<evidence type="ECO:0000313" key="7">
    <source>
        <dbReference type="EMBL" id="MET3575585.1"/>
    </source>
</evidence>
<comment type="cofactor">
    <cofactor evidence="3">
        <name>Zn(2+)</name>
        <dbReference type="ChEBI" id="CHEBI:29105"/>
    </cofactor>
    <text evidence="3">Binds 1 zinc ion per subunit.</text>
</comment>
<keyword evidence="3 7" id="KW-0560">Oxidoreductase</keyword>
<comment type="catalytic activity">
    <reaction evidence="3">
        <text>2 superoxide + 2 H(+) = H2O2 + O2</text>
        <dbReference type="Rhea" id="RHEA:20696"/>
        <dbReference type="ChEBI" id="CHEBI:15378"/>
        <dbReference type="ChEBI" id="CHEBI:15379"/>
        <dbReference type="ChEBI" id="CHEBI:16240"/>
        <dbReference type="ChEBI" id="CHEBI:18421"/>
        <dbReference type="EC" id="1.15.1.1"/>
    </reaction>
</comment>
<comment type="function">
    <text evidence="2">Destroys radicals which are normally produced within the cells and which are toxic to biological systems. May play a role in favoring mycobacterial survival in phagocytes.</text>
</comment>
<dbReference type="PROSITE" id="PS00332">
    <property type="entry name" value="SOD_CU_ZN_2"/>
    <property type="match status" value="1"/>
</dbReference>
<dbReference type="GO" id="GO:0004784">
    <property type="term" value="F:superoxide dismutase activity"/>
    <property type="evidence" value="ECO:0007669"/>
    <property type="project" value="UniProtKB-EC"/>
</dbReference>
<proteinExistence type="inferred from homology"/>
<feature type="compositionally biased region" description="Basic and acidic residues" evidence="4">
    <location>
        <begin position="21"/>
        <end position="36"/>
    </location>
</feature>
<dbReference type="Gene3D" id="2.60.40.200">
    <property type="entry name" value="Superoxide dismutase, copper/zinc binding domain"/>
    <property type="match status" value="1"/>
</dbReference>
<reference evidence="7 8" key="1">
    <citation type="submission" date="2024-06" db="EMBL/GenBank/DDBJ databases">
        <title>Genomic Encyclopedia of Type Strains, Phase IV (KMG-IV): sequencing the most valuable type-strain genomes for metagenomic binning, comparative biology and taxonomic classification.</title>
        <authorList>
            <person name="Goeker M."/>
        </authorList>
    </citation>
    <scope>NUCLEOTIDE SEQUENCE [LARGE SCALE GENOMIC DNA]</scope>
    <source>
        <strain evidence="7 8">DSM 26128</strain>
    </source>
</reference>
<keyword evidence="3" id="KW-0862">Zinc</keyword>
<feature type="chain" id="PRO_5046202533" description="Superoxide dismutase [Cu-Zn]" evidence="5">
    <location>
        <begin position="21"/>
        <end position="217"/>
    </location>
</feature>
<feature type="domain" description="Superoxide dismutase copper/zinc binding" evidence="6">
    <location>
        <begin position="87"/>
        <end position="215"/>
    </location>
</feature>
<protein>
    <recommendedName>
        <fullName evidence="3">Superoxide dismutase [Cu-Zn]</fullName>
        <ecNumber evidence="3">1.15.1.1</ecNumber>
    </recommendedName>
</protein>
<keyword evidence="8" id="KW-1185">Reference proteome</keyword>
<evidence type="ECO:0000256" key="3">
    <source>
        <dbReference type="RuleBase" id="RU000393"/>
    </source>
</evidence>
<comment type="caution">
    <text evidence="7">The sequence shown here is derived from an EMBL/GenBank/DDBJ whole genome shotgun (WGS) entry which is preliminary data.</text>
</comment>
<sequence>MSKWKILMAGGLLAALLAGCGDKDAGTADDPAKEDPAVTDEQTTDEGTGETDATDEGTETDAAVDGAEEVNVPLKDADGAEVANAVLSENEDGTVHVDLAVKNLPPGKHAFHIHEKGMCEAPDFESAGGHYNPEDKEHGKDSENGSHAGDFDNIEVGEDGTANVQFDTDQVTLKEGEDNSVFTDEGTALVIHADEDDYKSQPSGDAGDRIACGVIEK</sequence>
<dbReference type="InterPro" id="IPR024134">
    <property type="entry name" value="SOD_Cu/Zn_/chaperone"/>
</dbReference>
<comment type="cofactor">
    <cofactor evidence="3">
        <name>Cu cation</name>
        <dbReference type="ChEBI" id="CHEBI:23378"/>
    </cofactor>
    <text evidence="3">Binds 1 copper ion per subunit.</text>
</comment>
<feature type="compositionally biased region" description="Acidic residues" evidence="4">
    <location>
        <begin position="42"/>
        <end position="59"/>
    </location>
</feature>
<accession>A0ABV2GBC2</accession>
<feature type="region of interest" description="Disordered" evidence="4">
    <location>
        <begin position="124"/>
        <end position="160"/>
    </location>
</feature>
<evidence type="ECO:0000256" key="5">
    <source>
        <dbReference type="SAM" id="SignalP"/>
    </source>
</evidence>
<feature type="signal peptide" evidence="5">
    <location>
        <begin position="1"/>
        <end position="20"/>
    </location>
</feature>
<organism evidence="7 8">
    <name type="scientific">Bhargavaea ullalensis</name>
    <dbReference type="NCBI Taxonomy" id="1265685"/>
    <lineage>
        <taxon>Bacteria</taxon>
        <taxon>Bacillati</taxon>
        <taxon>Bacillota</taxon>
        <taxon>Bacilli</taxon>
        <taxon>Bacillales</taxon>
        <taxon>Caryophanaceae</taxon>
        <taxon>Bhargavaea</taxon>
    </lineage>
</organism>
<keyword evidence="3" id="KW-0186">Copper</keyword>
<gene>
    <name evidence="7" type="ORF">ABID49_001490</name>
</gene>
<keyword evidence="3" id="KW-0479">Metal-binding</keyword>
<dbReference type="InterPro" id="IPR036423">
    <property type="entry name" value="SOD-like_Cu/Zn_dom_sf"/>
</dbReference>
<evidence type="ECO:0000256" key="2">
    <source>
        <dbReference type="ARBA" id="ARBA00024900"/>
    </source>
</evidence>
<feature type="region of interest" description="Disordered" evidence="4">
    <location>
        <begin position="21"/>
        <end position="77"/>
    </location>
</feature>
<dbReference type="SUPFAM" id="SSF49329">
    <property type="entry name" value="Cu,Zn superoxide dismutase-like"/>
    <property type="match status" value="1"/>
</dbReference>
<feature type="compositionally biased region" description="Basic and acidic residues" evidence="4">
    <location>
        <begin position="132"/>
        <end position="144"/>
    </location>
</feature>
<dbReference type="PROSITE" id="PS51257">
    <property type="entry name" value="PROKAR_LIPOPROTEIN"/>
    <property type="match status" value="1"/>
</dbReference>
<dbReference type="PANTHER" id="PTHR10003">
    <property type="entry name" value="SUPEROXIDE DISMUTASE CU-ZN -RELATED"/>
    <property type="match status" value="1"/>
</dbReference>
<dbReference type="Pfam" id="PF00080">
    <property type="entry name" value="Sod_Cu"/>
    <property type="match status" value="1"/>
</dbReference>
<name>A0ABV2GBC2_9BACL</name>
<dbReference type="Proteomes" id="UP001549099">
    <property type="component" value="Unassembled WGS sequence"/>
</dbReference>
<dbReference type="RefSeq" id="WP_354196868.1">
    <property type="nucleotide sequence ID" value="NZ_JBEPLW010000009.1"/>
</dbReference>
<feature type="region of interest" description="Disordered" evidence="4">
    <location>
        <begin position="194"/>
        <end position="217"/>
    </location>
</feature>
<evidence type="ECO:0000259" key="6">
    <source>
        <dbReference type="Pfam" id="PF00080"/>
    </source>
</evidence>
<keyword evidence="5" id="KW-0732">Signal</keyword>